<protein>
    <submittedName>
        <fullName evidence="1">Uncharacterized protein</fullName>
    </submittedName>
</protein>
<proteinExistence type="predicted"/>
<dbReference type="OMA" id="YHIIASV"/>
<evidence type="ECO:0000313" key="2">
    <source>
        <dbReference type="Proteomes" id="UP000688137"/>
    </source>
</evidence>
<sequence>MFKGKRVHSQLIDISLHGTLFKFVKHPKLNAFISIGNDHDLSVWDLESLNLMYKKEGNEYAIADALIHNDYHIIASVNGTLKIYKGDEEPKVTQLPEIPLSICVHKDQLYVGTTSEKLLIYDLDTVELKSIQNKQPWVTQLRSHDDTLYIMGNKISFNDNTVDLGHKGQIMHHSILGNKILTGDSSGKAILSTFPEFTKLYEYQMESAVVQLAIIENKEQLSLIIGTLDPGIVIITNGEITKIEDRAAPFIICSQNRIINRSNILTRQAYCDVYE</sequence>
<evidence type="ECO:0000313" key="1">
    <source>
        <dbReference type="EMBL" id="CAD8094057.1"/>
    </source>
</evidence>
<dbReference type="EMBL" id="CAJJDM010000097">
    <property type="protein sequence ID" value="CAD8094057.1"/>
    <property type="molecule type" value="Genomic_DNA"/>
</dbReference>
<dbReference type="Proteomes" id="UP000688137">
    <property type="component" value="Unassembled WGS sequence"/>
</dbReference>
<gene>
    <name evidence="1" type="ORF">PPRIM_AZ9-3.1.T0940194</name>
</gene>
<reference evidence="1" key="1">
    <citation type="submission" date="2021-01" db="EMBL/GenBank/DDBJ databases">
        <authorList>
            <consortium name="Genoscope - CEA"/>
            <person name="William W."/>
        </authorList>
    </citation>
    <scope>NUCLEOTIDE SEQUENCE</scope>
</reference>
<organism evidence="1 2">
    <name type="scientific">Paramecium primaurelia</name>
    <dbReference type="NCBI Taxonomy" id="5886"/>
    <lineage>
        <taxon>Eukaryota</taxon>
        <taxon>Sar</taxon>
        <taxon>Alveolata</taxon>
        <taxon>Ciliophora</taxon>
        <taxon>Intramacronucleata</taxon>
        <taxon>Oligohymenophorea</taxon>
        <taxon>Peniculida</taxon>
        <taxon>Parameciidae</taxon>
        <taxon>Paramecium</taxon>
    </lineage>
</organism>
<accession>A0A8S1NL89</accession>
<keyword evidence="2" id="KW-1185">Reference proteome</keyword>
<name>A0A8S1NL89_PARPR</name>
<dbReference type="AlphaFoldDB" id="A0A8S1NL89"/>
<comment type="caution">
    <text evidence="1">The sequence shown here is derived from an EMBL/GenBank/DDBJ whole genome shotgun (WGS) entry which is preliminary data.</text>
</comment>